<evidence type="ECO:0000256" key="13">
    <source>
        <dbReference type="PROSITE-ProRule" id="PRU00339"/>
    </source>
</evidence>
<dbReference type="GO" id="GO:0016829">
    <property type="term" value="F:lyase activity"/>
    <property type="evidence" value="ECO:0007669"/>
    <property type="project" value="UniProtKB-KW"/>
</dbReference>
<keyword evidence="6" id="KW-0206">Cytoskeleton</keyword>
<keyword evidence="5 14" id="KW-0175">Coiled coil</keyword>
<dbReference type="SMART" id="SM00553">
    <property type="entry name" value="SEP"/>
    <property type="match status" value="1"/>
</dbReference>
<dbReference type="PROSITE" id="PS50005">
    <property type="entry name" value="TPR"/>
    <property type="match status" value="1"/>
</dbReference>
<feature type="region of interest" description="Disordered" evidence="15">
    <location>
        <begin position="15"/>
        <end position="86"/>
    </location>
</feature>
<feature type="domain" description="SEP" evidence="16">
    <location>
        <begin position="281"/>
        <end position="345"/>
    </location>
</feature>
<keyword evidence="7" id="KW-0456">Lyase</keyword>
<dbReference type="Gene3D" id="3.30.70.1230">
    <property type="entry name" value="Nucleotide cyclase"/>
    <property type="match status" value="2"/>
</dbReference>
<evidence type="ECO:0000256" key="7">
    <source>
        <dbReference type="ARBA" id="ARBA00023239"/>
    </source>
</evidence>
<keyword evidence="13" id="KW-0802">TPR repeat</keyword>
<evidence type="ECO:0000313" key="18">
    <source>
        <dbReference type="Proteomes" id="UP001607302"/>
    </source>
</evidence>
<dbReference type="InterPro" id="IPR011990">
    <property type="entry name" value="TPR-like_helical_dom_sf"/>
</dbReference>
<dbReference type="InterPro" id="IPR029787">
    <property type="entry name" value="Nucleotide_cyclase"/>
</dbReference>
<comment type="subcellular location">
    <subcellularLocation>
        <location evidence="1">Cytoplasm</location>
        <location evidence="1">Cytoskeleton</location>
    </subcellularLocation>
</comment>
<dbReference type="InterPro" id="IPR036241">
    <property type="entry name" value="NSFL1C_SEP_dom_sf"/>
</dbReference>
<dbReference type="GO" id="GO:0005524">
    <property type="term" value="F:ATP binding"/>
    <property type="evidence" value="ECO:0007669"/>
    <property type="project" value="UniProtKB-KW"/>
</dbReference>
<feature type="region of interest" description="Disordered" evidence="15">
    <location>
        <begin position="476"/>
        <end position="581"/>
    </location>
</feature>
<feature type="compositionally biased region" description="Polar residues" evidence="15">
    <location>
        <begin position="477"/>
        <end position="488"/>
    </location>
</feature>
<feature type="coiled-coil region" evidence="14">
    <location>
        <begin position="132"/>
        <end position="180"/>
    </location>
</feature>
<dbReference type="GO" id="GO:0005856">
    <property type="term" value="C:cytoskeleton"/>
    <property type="evidence" value="ECO:0007669"/>
    <property type="project" value="UniProtKB-SubCell"/>
</dbReference>
<dbReference type="Gene3D" id="3.30.420.210">
    <property type="entry name" value="SEP domain"/>
    <property type="match status" value="1"/>
</dbReference>
<evidence type="ECO:0000256" key="9">
    <source>
        <dbReference type="ARBA" id="ARBA00062345"/>
    </source>
</evidence>
<evidence type="ECO:0000256" key="15">
    <source>
        <dbReference type="SAM" id="MobiDB-lite"/>
    </source>
</evidence>
<keyword evidence="3" id="KW-0547">Nucleotide-binding</keyword>
<evidence type="ECO:0000256" key="6">
    <source>
        <dbReference type="ARBA" id="ARBA00023212"/>
    </source>
</evidence>
<dbReference type="SUPFAM" id="SSF55073">
    <property type="entry name" value="Nucleotide cyclase"/>
    <property type="match status" value="2"/>
</dbReference>
<keyword evidence="4" id="KW-0067">ATP-binding</keyword>
<proteinExistence type="predicted"/>
<feature type="compositionally biased region" description="Basic and acidic residues" evidence="15">
    <location>
        <begin position="536"/>
        <end position="555"/>
    </location>
</feature>
<dbReference type="EMBL" id="JAUDFV010000155">
    <property type="protein sequence ID" value="KAL2715789.1"/>
    <property type="molecule type" value="Genomic_DNA"/>
</dbReference>
<evidence type="ECO:0000256" key="4">
    <source>
        <dbReference type="ARBA" id="ARBA00022840"/>
    </source>
</evidence>
<evidence type="ECO:0000256" key="8">
    <source>
        <dbReference type="ARBA" id="ARBA00059434"/>
    </source>
</evidence>
<feature type="compositionally biased region" description="Basic and acidic residues" evidence="15">
    <location>
        <begin position="504"/>
        <end position="513"/>
    </location>
</feature>
<dbReference type="PROSITE" id="PS51399">
    <property type="entry name" value="SEP"/>
    <property type="match status" value="1"/>
</dbReference>
<dbReference type="PANTHER" id="PTHR16305:SF28">
    <property type="entry name" value="GUANYLATE CYCLASE DOMAIN-CONTAINING PROTEIN"/>
    <property type="match status" value="1"/>
</dbReference>
<evidence type="ECO:0000313" key="17">
    <source>
        <dbReference type="EMBL" id="KAL2715789.1"/>
    </source>
</evidence>
<dbReference type="SUPFAM" id="SSF102848">
    <property type="entry name" value="NSFL1 (p97 ATPase) cofactor p47, SEP domain"/>
    <property type="match status" value="1"/>
</dbReference>
<dbReference type="InterPro" id="IPR027417">
    <property type="entry name" value="P-loop_NTPase"/>
</dbReference>
<feature type="compositionally biased region" description="Low complexity" evidence="15">
    <location>
        <begin position="517"/>
        <end position="535"/>
    </location>
</feature>
<dbReference type="PANTHER" id="PTHR16305">
    <property type="entry name" value="TESTICULAR SOLUBLE ADENYLYL CYCLASE"/>
    <property type="match status" value="1"/>
</dbReference>
<evidence type="ECO:0000256" key="5">
    <source>
        <dbReference type="ARBA" id="ARBA00023054"/>
    </source>
</evidence>
<protein>
    <recommendedName>
        <fullName evidence="10">UBX domain-containing protein 11</fullName>
    </recommendedName>
    <alternativeName>
        <fullName evidence="12">Socius</fullName>
    </alternativeName>
    <alternativeName>
        <fullName evidence="11">UBX domain-containing protein 5</fullName>
    </alternativeName>
</protein>
<name>A0ABD2A584_VESSQ</name>
<reference evidence="17 18" key="1">
    <citation type="journal article" date="2024" name="Ann. Entomol. Soc. Am.">
        <title>Genomic analyses of the southern and eastern yellowjacket wasps (Hymenoptera: Vespidae) reveal evolutionary signatures of social life.</title>
        <authorList>
            <person name="Catto M.A."/>
            <person name="Caine P.B."/>
            <person name="Orr S.E."/>
            <person name="Hunt B.G."/>
            <person name="Goodisman M.A.D."/>
        </authorList>
    </citation>
    <scope>NUCLEOTIDE SEQUENCE [LARGE SCALE GENOMIC DNA]</scope>
    <source>
        <strain evidence="17">233</strain>
        <tissue evidence="17">Head and thorax</tissue>
    </source>
</reference>
<dbReference type="Proteomes" id="UP001607302">
    <property type="component" value="Unassembled WGS sequence"/>
</dbReference>
<sequence length="2379" mass="275301">MLSNSLMNEILCRMSQSDPTGNSEKKHQFVSSHNSKHKLKKVSSNSSYLLSSTDNERLDNGNIDKSQRPKIISNPGTSWADTNKTNSGTCFSGRRLWMNNSKILERSSNVPIHVNNTIEEESEFISIVTKQLYLAESQMHKMQNLLSKAEERLHDKDQEIERFKRKVKDLEMKCKNQETLRKKEYQQRTNQNDNSGYLYKRCLILEHKIFEMEKFLADYGLIWVGDNGTSTLNKEYAINNFIESCYEQLIANIDRLNIAAGKGEVHVHHNEKGSGASFKTLSCISLKFYKNGMLVQDSPLRLYNDPRTTSFIRDILDGYFPSELQEAYPNGVPFKVEDHRSEVYTNDVNVFPGQGYRLGKQTSKDGSSSIRLRNSKILSNSSRQCSPRIKETPCNIEFASSFAARSLKSKNSSDPQSVDILSLRSQILASHNNVCSDSHLQSHINAELALSSRKEKRDLATKNIEYDLLVRERNSKTRNVSRFPSSGRNYHYNDKSSSRLSPIRLEKMNDRSRARSRSASISNIRFSRSNISKSKSLSEDESKMSGKSSESESPRNPRISKSATHASKPAPPILHQINEPSGKSGELRLKVRSLNGGTVYLVHLSADDFIAKLYELLNEALPATWHKGYKILVSGYSPKRLEELELSLRESGITRDSVLHLVKDGTDKMSISFIDFNRLILCALYKLQTNKFTRLMATFVSNEVILVKDLTNKITDQFDAILLYLDISDLTNLYNKYRNVEKGGMYAFTTLLNKYLNVIIHEIYSANGDVFEFSQNGILSLWRIHQGELILNIMPKVVKCTFNVKNALNMVEENTKLKLKIKIIISAGSIIFSILGNELSRHYVITGQPLLDIKKAKNVCLRGDIILSMNAWEYCTPSKYEYVIKDSYNIKIIKILNNEKKLEKHKNVIRPLISNNSNQWNPEVLQKLTEILIQTTLDPIEDESISFDEDQDQNIFSPRNSMKEAIKRNIAIHLKVYLINTVVQQILHDLPLEHLMETRRITMICVDIIPFNCTFLELTYFIDKCYLLLHSIVNPYSGYIYSTNVYENNIFFSIVFGLKQSTGIINLDNNQEPTQNAIICAFKILQALKIKLSTRSVSIGVSTGMAYCGVVGHKSRRDYMIIGIPVTNAREIMEISYDKISCDYDTIIHSNLSRTAFKSLGMHELKRIGKCNVYEFLGIPSIQLTPINTKNLNYRYPILGRSQELEIFNDILDNIGVMNRNYSGILITGNERSGKSRLLDAYVAIAKSRQINVIELPLHYSYSEKEYTVIYYIILLILNAEDCKSIKDRERVLKKKLSSSLSSNEFCYLNSLMKVSFPLSNEYCAADHSQRHIKMREIFSIILNQSDKMCIFLDDFHYTDSISWYFISVALNNINVVTVITTLNLPSNIERFSVEENLFKDKRLIKVTLEGLDKQFLTGFACQFLNVVAISKNLDAIIKRYSQNNIGWCETYLSLTLQSNGLDFLTITRTEIKRYNLIFPESSLIRKVPFDLFPEDVMPSSKTDLFPVCIINEKYIGFSDANLNYNALKVMIYERMNFYQKEFIRCAAAIGQLFIRMIVQNLVTESTAKLVSELIRIRVIECASIQRHLFYADDYLHAFLIRRKTFSNMHHLVQCNCLDSNNFRIRELSNYSNCKVLEFKILSFHKMLYNMLQRSEKDGYWYKACKIYRQESHKCDGCGGGSFLITFSRDLSKEIVAANAFKKANQNVPETNIQQSLKSKSALSSKIPILSFFKHDEEDEEQAEGIINVIDHSLYNKQKLNSLRRSFQNTTTERVIHPFRIFLKEFNCIDYRNCRCYDKINCIYWQLSQHIKQIGSDEEILEFLIEYSIGLIYIAEPMFALKILEFAKQRYHKLKKEYQQEDNAYSIVNKEIIYILMGDAYLALGNYSRAKTKYNKAIALQITIPQSKIAICYVICTETLYLKIRKACYQYFINRYQRPTAFDKLELASYLARLSLILMIEGKKKFAKSIVLQSLRLGLENSGNFLKQAQIYLTIVKIYQRASKFNSIRHLEHLMIEIIKRKIYWFCPEDLMFITKIFTVMYEIRILRGEYQNAIKFGQKILKITCMMKFIHIKLALLPSFIEIMVWTKHISEAIDLINELYNISEEDTDKSAITWYYALCLELLLEAGIFLESYESCFHYATTLMTCNTKTCVSRDPVSLTRLLNGLWIWQLRMGYNVDKNVKQTADSYTSQVTHDNFSAIVSCIQGLECYLLVLIRCINLKKANELMELLDGVHKITKTLNRVSKQASFIKPFLYFYKSHINIICSRRSQKNFNLNKAKKWSRLQNNKLVIAWIIQSKRAMTVYNLEEYWIENVAYMNNIHWQDIEKYDLDTWASILYPLPIRYTRSGKTQRFFSCARSFKKATVFFRHFFNKFPSK</sequence>
<evidence type="ECO:0000256" key="12">
    <source>
        <dbReference type="ARBA" id="ARBA00081109"/>
    </source>
</evidence>
<evidence type="ECO:0000256" key="11">
    <source>
        <dbReference type="ARBA" id="ARBA00075811"/>
    </source>
</evidence>
<comment type="function">
    <text evidence="8">May be involved in the reorganization of actin cytoskeleton mediated by RND1, RND2 and RND3. Promotes RHOA activation mediated by GNA12 and GNA13.</text>
</comment>
<dbReference type="FunFam" id="3.30.420.210:FF:000003">
    <property type="entry name" value="UBX domain protein 11"/>
    <property type="match status" value="1"/>
</dbReference>
<gene>
    <name evidence="17" type="ORF">V1478_015487</name>
</gene>
<dbReference type="InterPro" id="IPR012989">
    <property type="entry name" value="SEP_domain"/>
</dbReference>
<feature type="repeat" description="TPR" evidence="13">
    <location>
        <begin position="1871"/>
        <end position="1904"/>
    </location>
</feature>
<feature type="compositionally biased region" description="Low complexity" evidence="15">
    <location>
        <begin position="42"/>
        <end position="52"/>
    </location>
</feature>
<evidence type="ECO:0000259" key="16">
    <source>
        <dbReference type="PROSITE" id="PS51399"/>
    </source>
</evidence>
<comment type="caution">
    <text evidence="17">The sequence shown here is derived from an EMBL/GenBank/DDBJ whole genome shotgun (WGS) entry which is preliminary data.</text>
</comment>
<keyword evidence="2" id="KW-0963">Cytoplasm</keyword>
<organism evidence="17 18">
    <name type="scientific">Vespula squamosa</name>
    <name type="common">Southern yellow jacket</name>
    <name type="synonym">Wasp</name>
    <dbReference type="NCBI Taxonomy" id="30214"/>
    <lineage>
        <taxon>Eukaryota</taxon>
        <taxon>Metazoa</taxon>
        <taxon>Ecdysozoa</taxon>
        <taxon>Arthropoda</taxon>
        <taxon>Hexapoda</taxon>
        <taxon>Insecta</taxon>
        <taxon>Pterygota</taxon>
        <taxon>Neoptera</taxon>
        <taxon>Endopterygota</taxon>
        <taxon>Hymenoptera</taxon>
        <taxon>Apocrita</taxon>
        <taxon>Aculeata</taxon>
        <taxon>Vespoidea</taxon>
        <taxon>Vespidae</taxon>
        <taxon>Vespinae</taxon>
        <taxon>Vespula</taxon>
    </lineage>
</organism>
<feature type="compositionally biased region" description="Polar residues" evidence="15">
    <location>
        <begin position="74"/>
        <end position="86"/>
    </location>
</feature>
<evidence type="ECO:0000256" key="1">
    <source>
        <dbReference type="ARBA" id="ARBA00004245"/>
    </source>
</evidence>
<evidence type="ECO:0000256" key="10">
    <source>
        <dbReference type="ARBA" id="ARBA00073759"/>
    </source>
</evidence>
<keyword evidence="18" id="KW-1185">Reference proteome</keyword>
<accession>A0ABD2A584</accession>
<evidence type="ECO:0000256" key="3">
    <source>
        <dbReference type="ARBA" id="ARBA00022741"/>
    </source>
</evidence>
<dbReference type="InterPro" id="IPR019734">
    <property type="entry name" value="TPR_rpt"/>
</dbReference>
<evidence type="ECO:0000256" key="2">
    <source>
        <dbReference type="ARBA" id="ARBA00022490"/>
    </source>
</evidence>
<dbReference type="Gene3D" id="1.25.40.10">
    <property type="entry name" value="Tetratricopeptide repeat domain"/>
    <property type="match status" value="1"/>
</dbReference>
<dbReference type="Pfam" id="PF08059">
    <property type="entry name" value="SEP"/>
    <property type="match status" value="1"/>
</dbReference>
<comment type="subunit">
    <text evidence="9">Interacts with GNA12, GNA13, RND1, RND2 and RND3.</text>
</comment>
<dbReference type="SUPFAM" id="SSF52540">
    <property type="entry name" value="P-loop containing nucleoside triphosphate hydrolases"/>
    <property type="match status" value="1"/>
</dbReference>
<evidence type="ECO:0000256" key="14">
    <source>
        <dbReference type="SAM" id="Coils"/>
    </source>
</evidence>